<comment type="caution">
    <text evidence="4">The sequence shown here is derived from an EMBL/GenBank/DDBJ whole genome shotgun (WGS) entry which is preliminary data.</text>
</comment>
<dbReference type="InterPro" id="IPR002560">
    <property type="entry name" value="Transposase_DDE"/>
</dbReference>
<dbReference type="RefSeq" id="WP_344685673.1">
    <property type="nucleotide sequence ID" value="NZ_BAAAVT010000030.1"/>
</dbReference>
<evidence type="ECO:0000313" key="5">
    <source>
        <dbReference type="Proteomes" id="UP001500236"/>
    </source>
</evidence>
<dbReference type="Pfam" id="PF14690">
    <property type="entry name" value="Zn_ribbon_ISL3"/>
    <property type="match status" value="1"/>
</dbReference>
<protein>
    <submittedName>
        <fullName evidence="4">ISL3 family transposase</fullName>
    </submittedName>
</protein>
<proteinExistence type="predicted"/>
<dbReference type="EMBL" id="BAAAVT010000030">
    <property type="protein sequence ID" value="GAA3076372.1"/>
    <property type="molecule type" value="Genomic_DNA"/>
</dbReference>
<dbReference type="InterPro" id="IPR032877">
    <property type="entry name" value="Transposase_HTH"/>
</dbReference>
<dbReference type="Proteomes" id="UP001500236">
    <property type="component" value="Unassembled WGS sequence"/>
</dbReference>
<dbReference type="PANTHER" id="PTHR33498">
    <property type="entry name" value="TRANSPOSASE FOR INSERTION SEQUENCE ELEMENT IS1557"/>
    <property type="match status" value="1"/>
</dbReference>
<gene>
    <name evidence="4" type="ORF">GCM10010529_29910</name>
</gene>
<dbReference type="Pfam" id="PF13542">
    <property type="entry name" value="HTH_Tnp_ISL3"/>
    <property type="match status" value="1"/>
</dbReference>
<keyword evidence="5" id="KW-1185">Reference proteome</keyword>
<feature type="domain" description="Transposase IS204/IS1001/IS1096/IS1165 helix-turn-helix" evidence="2">
    <location>
        <begin position="108"/>
        <end position="158"/>
    </location>
</feature>
<feature type="domain" description="Transposase IS204/IS1001/IS1096/IS1165 DDE" evidence="1">
    <location>
        <begin position="177"/>
        <end position="434"/>
    </location>
</feature>
<feature type="domain" description="Transposase IS204/IS1001/IS1096/IS1165 zinc-finger" evidence="3">
    <location>
        <begin position="57"/>
        <end position="97"/>
    </location>
</feature>
<evidence type="ECO:0000259" key="2">
    <source>
        <dbReference type="Pfam" id="PF13542"/>
    </source>
</evidence>
<sequence>MFENTRPVSACRADQHTSCHHCDVLVGLEGLHVIDVDRSARAGALIVTVESSPSGTGCPDCGVIATSAGRKTIELIDAPVYGAPARLRWRKRRWRCGDPDCSTGVFTEQNPVVAAERALLTRRCIAYGITLMRRENLSVQGLARQLGVDWHTAWRAIRPLLQAAAGDERRYTGVSTLGVDEHVWHHVDRRRRGPKELTGMVDLTRDDRGQVQARLLDLVPGRTGKAYADWLATRSPEFRAGVQVAPLDPFAGYKNAIDAHLDEATAVLDAFHVVKLGTAAVDEVRRRVQQDTLGHRGRKGDPLYGIRRLLQTGMENLSQAQCRKIERVITADPRHEEVFIAFQCGQELRAAYQHHDLRAGRQIAVKALESFSSCPVGEIARLGRTLRKWRAEFLAYFTTGRSNNGGTEAVNGLIELARRIARGFRNRENYRLRMLLIGGGLDGYLPT</sequence>
<organism evidence="4 5">
    <name type="scientific">Nesterenkonia aethiopica</name>
    <dbReference type="NCBI Taxonomy" id="269144"/>
    <lineage>
        <taxon>Bacteria</taxon>
        <taxon>Bacillati</taxon>
        <taxon>Actinomycetota</taxon>
        <taxon>Actinomycetes</taxon>
        <taxon>Micrococcales</taxon>
        <taxon>Micrococcaceae</taxon>
        <taxon>Nesterenkonia</taxon>
    </lineage>
</organism>
<dbReference type="NCBIfam" id="NF033550">
    <property type="entry name" value="transpos_ISL3"/>
    <property type="match status" value="1"/>
</dbReference>
<name>A0ABP6M4Q1_9MICC</name>
<dbReference type="PANTHER" id="PTHR33498:SF1">
    <property type="entry name" value="TRANSPOSASE FOR INSERTION SEQUENCE ELEMENT IS1557"/>
    <property type="match status" value="1"/>
</dbReference>
<dbReference type="InterPro" id="IPR047951">
    <property type="entry name" value="Transpos_ISL3"/>
</dbReference>
<accession>A0ABP6M4Q1</accession>
<evidence type="ECO:0000313" key="4">
    <source>
        <dbReference type="EMBL" id="GAA3076372.1"/>
    </source>
</evidence>
<dbReference type="InterPro" id="IPR029261">
    <property type="entry name" value="Transposase_Znf"/>
</dbReference>
<reference evidence="5" key="1">
    <citation type="journal article" date="2019" name="Int. J. Syst. Evol. Microbiol.">
        <title>The Global Catalogue of Microorganisms (GCM) 10K type strain sequencing project: providing services to taxonomists for standard genome sequencing and annotation.</title>
        <authorList>
            <consortium name="The Broad Institute Genomics Platform"/>
            <consortium name="The Broad Institute Genome Sequencing Center for Infectious Disease"/>
            <person name="Wu L."/>
            <person name="Ma J."/>
        </authorList>
    </citation>
    <scope>NUCLEOTIDE SEQUENCE [LARGE SCALE GENOMIC DNA]</scope>
    <source>
        <strain evidence="5">JCM 14309</strain>
    </source>
</reference>
<dbReference type="Pfam" id="PF01610">
    <property type="entry name" value="DDE_Tnp_ISL3"/>
    <property type="match status" value="1"/>
</dbReference>
<evidence type="ECO:0000259" key="1">
    <source>
        <dbReference type="Pfam" id="PF01610"/>
    </source>
</evidence>
<evidence type="ECO:0000259" key="3">
    <source>
        <dbReference type="Pfam" id="PF14690"/>
    </source>
</evidence>